<dbReference type="AlphaFoldDB" id="A0A1H0GIG0"/>
<protein>
    <submittedName>
        <fullName evidence="2">Uncharacterized protein</fullName>
    </submittedName>
</protein>
<evidence type="ECO:0000313" key="3">
    <source>
        <dbReference type="Proteomes" id="UP000199182"/>
    </source>
</evidence>
<dbReference type="STRING" id="258515.SAMN05192585_15113"/>
<feature type="transmembrane region" description="Helical" evidence="1">
    <location>
        <begin position="56"/>
        <end position="75"/>
    </location>
</feature>
<sequence>MLEILLLMLLCKTNKKNALARGRKPGGFIALTIILWLVLEFVGAFIGAFLDIGYGIYVMALLFAGTGALISYLAAKNCKPGNFVAQEQVRTQEVINNAQPLLAPIPLTIVREGSLVGAAVSWSFSLNGQPVGSLGNGKAVTLSTAQRQNVLSATDVYGFGITPYYFDVQDGVAAEVHFKAGKFLPGQSVGVFAATTPVPMPES</sequence>
<evidence type="ECO:0000313" key="2">
    <source>
        <dbReference type="EMBL" id="SDO06727.1"/>
    </source>
</evidence>
<feature type="transmembrane region" description="Helical" evidence="1">
    <location>
        <begin position="28"/>
        <end position="50"/>
    </location>
</feature>
<organism evidence="2 3">
    <name type="scientific">Acetanaerobacterium elongatum</name>
    <dbReference type="NCBI Taxonomy" id="258515"/>
    <lineage>
        <taxon>Bacteria</taxon>
        <taxon>Bacillati</taxon>
        <taxon>Bacillota</taxon>
        <taxon>Clostridia</taxon>
        <taxon>Eubacteriales</taxon>
        <taxon>Oscillospiraceae</taxon>
        <taxon>Acetanaerobacterium</taxon>
    </lineage>
</organism>
<keyword evidence="1" id="KW-0812">Transmembrane</keyword>
<dbReference type="Proteomes" id="UP000199182">
    <property type="component" value="Unassembled WGS sequence"/>
</dbReference>
<dbReference type="EMBL" id="FNID01000051">
    <property type="protein sequence ID" value="SDO06727.1"/>
    <property type="molecule type" value="Genomic_DNA"/>
</dbReference>
<name>A0A1H0GIG0_9FIRM</name>
<dbReference type="OrthoDB" id="677064at2"/>
<keyword evidence="1" id="KW-1133">Transmembrane helix</keyword>
<proteinExistence type="predicted"/>
<reference evidence="2 3" key="1">
    <citation type="submission" date="2016-10" db="EMBL/GenBank/DDBJ databases">
        <authorList>
            <person name="de Groot N.N."/>
        </authorList>
    </citation>
    <scope>NUCLEOTIDE SEQUENCE [LARGE SCALE GENOMIC DNA]</scope>
    <source>
        <strain evidence="2 3">CGMCC 1.5012</strain>
    </source>
</reference>
<accession>A0A1H0GIG0</accession>
<keyword evidence="1" id="KW-0472">Membrane</keyword>
<dbReference type="RefSeq" id="WP_092643401.1">
    <property type="nucleotide sequence ID" value="NZ_FNID01000051.1"/>
</dbReference>
<gene>
    <name evidence="2" type="ORF">SAMN05192585_15113</name>
</gene>
<evidence type="ECO:0000256" key="1">
    <source>
        <dbReference type="SAM" id="Phobius"/>
    </source>
</evidence>
<keyword evidence="3" id="KW-1185">Reference proteome</keyword>